<accession>A0A2H0N4L2</accession>
<name>A0A2H0N4L2_9BACT</name>
<protein>
    <submittedName>
        <fullName evidence="1">Uncharacterized protein</fullName>
    </submittedName>
</protein>
<comment type="caution">
    <text evidence="1">The sequence shown here is derived from an EMBL/GenBank/DDBJ whole genome shotgun (WGS) entry which is preliminary data.</text>
</comment>
<evidence type="ECO:0000313" key="2">
    <source>
        <dbReference type="Proteomes" id="UP000229782"/>
    </source>
</evidence>
<proteinExistence type="predicted"/>
<organism evidence="1 2">
    <name type="scientific">Candidatus Magasanikbacteria bacterium CG11_big_fil_rev_8_21_14_0_20_43_7</name>
    <dbReference type="NCBI Taxonomy" id="1974654"/>
    <lineage>
        <taxon>Bacteria</taxon>
        <taxon>Candidatus Magasanikiibacteriota</taxon>
    </lineage>
</organism>
<dbReference type="AlphaFoldDB" id="A0A2H0N4L2"/>
<gene>
    <name evidence="1" type="ORF">COV60_02405</name>
</gene>
<evidence type="ECO:0000313" key="1">
    <source>
        <dbReference type="EMBL" id="PIR03046.1"/>
    </source>
</evidence>
<sequence length="140" mass="16032">MVIKHYRNRIKCGTTAPLCELPKSKDIEAIIDWDFYDDSLTQIEKSKNDTNQLLREVIVPNAISKRLKAYEVTQNVHIFTEKELRNRASLRLKSSNEVKLKSWLPIAKKTGLLTSMKLPAAEQRGIYGNFLFNRPKGAGN</sequence>
<reference evidence="1 2" key="1">
    <citation type="submission" date="2017-09" db="EMBL/GenBank/DDBJ databases">
        <title>Depth-based differentiation of microbial function through sediment-hosted aquifers and enrichment of novel symbionts in the deep terrestrial subsurface.</title>
        <authorList>
            <person name="Probst A.J."/>
            <person name="Ladd B."/>
            <person name="Jarett J.K."/>
            <person name="Geller-Mcgrath D.E."/>
            <person name="Sieber C.M."/>
            <person name="Emerson J.B."/>
            <person name="Anantharaman K."/>
            <person name="Thomas B.C."/>
            <person name="Malmstrom R."/>
            <person name="Stieglmeier M."/>
            <person name="Klingl A."/>
            <person name="Woyke T."/>
            <person name="Ryan C.M."/>
            <person name="Banfield J.F."/>
        </authorList>
    </citation>
    <scope>NUCLEOTIDE SEQUENCE [LARGE SCALE GENOMIC DNA]</scope>
    <source>
        <strain evidence="1">CG11_big_fil_rev_8_21_14_0_20_43_7</strain>
    </source>
</reference>
<dbReference type="Proteomes" id="UP000229782">
    <property type="component" value="Unassembled WGS sequence"/>
</dbReference>
<dbReference type="EMBL" id="PCWM01000056">
    <property type="protein sequence ID" value="PIR03046.1"/>
    <property type="molecule type" value="Genomic_DNA"/>
</dbReference>